<dbReference type="InterPro" id="IPR014729">
    <property type="entry name" value="Rossmann-like_a/b/a_fold"/>
</dbReference>
<dbReference type="InterPro" id="IPR002305">
    <property type="entry name" value="aa-tRNA-synth_Ic"/>
</dbReference>
<dbReference type="GO" id="GO:0005524">
    <property type="term" value="F:ATP binding"/>
    <property type="evidence" value="ECO:0007669"/>
    <property type="project" value="UniProtKB-KW"/>
</dbReference>
<dbReference type="PANTHER" id="PTHR43766">
    <property type="entry name" value="TRYPTOPHAN--TRNA LIGASE, MITOCHONDRIAL"/>
    <property type="match status" value="1"/>
</dbReference>
<evidence type="ECO:0000256" key="1">
    <source>
        <dbReference type="ARBA" id="ARBA00005594"/>
    </source>
</evidence>
<evidence type="ECO:0000313" key="12">
    <source>
        <dbReference type="Proteomes" id="UP000231098"/>
    </source>
</evidence>
<evidence type="ECO:0000256" key="6">
    <source>
        <dbReference type="ARBA" id="ARBA00022917"/>
    </source>
</evidence>
<dbReference type="GO" id="GO:0005829">
    <property type="term" value="C:cytosol"/>
    <property type="evidence" value="ECO:0007669"/>
    <property type="project" value="TreeGrafter"/>
</dbReference>
<dbReference type="EMBL" id="PEYV01000013">
    <property type="protein sequence ID" value="PIS21822.1"/>
    <property type="molecule type" value="Genomic_DNA"/>
</dbReference>
<keyword evidence="7 10" id="KW-0030">Aminoacyl-tRNA synthetase</keyword>
<comment type="caution">
    <text evidence="11">The sequence shown here is derived from an EMBL/GenBank/DDBJ whole genome shotgun (WGS) entry which is preliminary data.</text>
</comment>
<dbReference type="AlphaFoldDB" id="A0A2H0XA85"/>
<evidence type="ECO:0000256" key="2">
    <source>
        <dbReference type="ARBA" id="ARBA00013161"/>
    </source>
</evidence>
<dbReference type="GO" id="GO:0004830">
    <property type="term" value="F:tryptophan-tRNA ligase activity"/>
    <property type="evidence" value="ECO:0007669"/>
    <property type="project" value="UniProtKB-UniRule"/>
</dbReference>
<keyword evidence="5 10" id="KW-0067">ATP-binding</keyword>
<keyword evidence="6 10" id="KW-0648">Protein biosynthesis</keyword>
<dbReference type="FunFam" id="1.10.240.10:FF:000005">
    <property type="entry name" value="Tryptophan--tRNA ligase"/>
    <property type="match status" value="1"/>
</dbReference>
<dbReference type="PRINTS" id="PR01039">
    <property type="entry name" value="TRNASYNTHTRP"/>
</dbReference>
<dbReference type="Gene3D" id="1.10.240.10">
    <property type="entry name" value="Tyrosyl-Transfer RNA Synthetase"/>
    <property type="match status" value="1"/>
</dbReference>
<evidence type="ECO:0000256" key="7">
    <source>
        <dbReference type="ARBA" id="ARBA00023146"/>
    </source>
</evidence>
<evidence type="ECO:0000313" key="11">
    <source>
        <dbReference type="EMBL" id="PIS21822.1"/>
    </source>
</evidence>
<dbReference type="InterPro" id="IPR002306">
    <property type="entry name" value="Trp-tRNA-ligase"/>
</dbReference>
<gene>
    <name evidence="11" type="primary">trpS</name>
    <name evidence="11" type="ORF">COT51_00695</name>
</gene>
<keyword evidence="3 10" id="KW-0436">Ligase</keyword>
<dbReference type="InterPro" id="IPR050203">
    <property type="entry name" value="Trp-tRNA_synthetase"/>
</dbReference>
<evidence type="ECO:0000256" key="5">
    <source>
        <dbReference type="ARBA" id="ARBA00022840"/>
    </source>
</evidence>
<evidence type="ECO:0000256" key="3">
    <source>
        <dbReference type="ARBA" id="ARBA00022598"/>
    </source>
</evidence>
<evidence type="ECO:0000256" key="10">
    <source>
        <dbReference type="RuleBase" id="RU363036"/>
    </source>
</evidence>
<dbReference type="PANTHER" id="PTHR43766:SF1">
    <property type="entry name" value="TRYPTOPHAN--TRNA LIGASE, MITOCHONDRIAL"/>
    <property type="match status" value="1"/>
</dbReference>
<reference evidence="12" key="1">
    <citation type="submission" date="2017-09" db="EMBL/GenBank/DDBJ databases">
        <title>Depth-based differentiation of microbial function through sediment-hosted aquifers and enrichment of novel symbionts in the deep terrestrial subsurface.</title>
        <authorList>
            <person name="Probst A.J."/>
            <person name="Ladd B."/>
            <person name="Jarett J.K."/>
            <person name="Geller-Mcgrath D.E."/>
            <person name="Sieber C.M.K."/>
            <person name="Emerson J.B."/>
            <person name="Anantharaman K."/>
            <person name="Thomas B.C."/>
            <person name="Malmstrom R."/>
            <person name="Stieglmeier M."/>
            <person name="Klingl A."/>
            <person name="Woyke T."/>
            <person name="Ryan C.M."/>
            <person name="Banfield J.F."/>
        </authorList>
    </citation>
    <scope>NUCLEOTIDE SEQUENCE [LARGE SCALE GENOMIC DNA]</scope>
</reference>
<keyword evidence="4 10" id="KW-0547">Nucleotide-binding</keyword>
<dbReference type="PROSITE" id="PS00178">
    <property type="entry name" value="AA_TRNA_LIGASE_I"/>
    <property type="match status" value="1"/>
</dbReference>
<accession>A0A2H0XA85</accession>
<dbReference type="Proteomes" id="UP000231098">
    <property type="component" value="Unassembled WGS sequence"/>
</dbReference>
<organism evidence="11 12">
    <name type="scientific">candidate division WWE3 bacterium CG08_land_8_20_14_0_20_41_15</name>
    <dbReference type="NCBI Taxonomy" id="1975086"/>
    <lineage>
        <taxon>Bacteria</taxon>
        <taxon>Katanobacteria</taxon>
    </lineage>
</organism>
<name>A0A2H0XA85_UNCKA</name>
<dbReference type="EC" id="6.1.1.2" evidence="2 9"/>
<comment type="similarity">
    <text evidence="1 10">Belongs to the class-I aminoacyl-tRNA synthetase family.</text>
</comment>
<proteinExistence type="inferred from homology"/>
<sequence>MAVKRILTGIRPTGPLHLGHYAGALKMWAELQKDYECFFMIADLQALTTHADSPELIENSVREVLLDFFAAGLDPRRENVHFILQSGIPELSELLNYFTMLVPFSELERNPTIKAERLTLKFSPTAGFMIYPISQAADILFCSPIPFKEKDELLVPVGADQVPHLEETNRVARAFNKKYGELFLECKPKLSHFSRLPGIDGAEKMSKSLGNAIFLSDSEEVVNEKARSMYTDPTKPRKGDPGHPENCPAYYYHQVFGDLGTLEDRASRCRSGELGCVECKSDLAKSLNEFLSPIRERRKEAEKLPLGKYLSDGTKYAREIAKNTVENVRRAMHLDYPSILK</sequence>
<dbReference type="NCBIfam" id="TIGR00233">
    <property type="entry name" value="trpS"/>
    <property type="match status" value="1"/>
</dbReference>
<evidence type="ECO:0000256" key="9">
    <source>
        <dbReference type="NCBIfam" id="TIGR00233"/>
    </source>
</evidence>
<dbReference type="SUPFAM" id="SSF52374">
    <property type="entry name" value="Nucleotidylyl transferase"/>
    <property type="match status" value="1"/>
</dbReference>
<dbReference type="CDD" id="cd00806">
    <property type="entry name" value="TrpRS_core"/>
    <property type="match status" value="1"/>
</dbReference>
<dbReference type="Gene3D" id="3.40.50.620">
    <property type="entry name" value="HUPs"/>
    <property type="match status" value="1"/>
</dbReference>
<comment type="catalytic activity">
    <reaction evidence="8">
        <text>tRNA(Trp) + L-tryptophan + ATP = L-tryptophyl-tRNA(Trp) + AMP + diphosphate + H(+)</text>
        <dbReference type="Rhea" id="RHEA:24080"/>
        <dbReference type="Rhea" id="RHEA-COMP:9671"/>
        <dbReference type="Rhea" id="RHEA-COMP:9705"/>
        <dbReference type="ChEBI" id="CHEBI:15378"/>
        <dbReference type="ChEBI" id="CHEBI:30616"/>
        <dbReference type="ChEBI" id="CHEBI:33019"/>
        <dbReference type="ChEBI" id="CHEBI:57912"/>
        <dbReference type="ChEBI" id="CHEBI:78442"/>
        <dbReference type="ChEBI" id="CHEBI:78535"/>
        <dbReference type="ChEBI" id="CHEBI:456215"/>
        <dbReference type="EC" id="6.1.1.2"/>
    </reaction>
</comment>
<evidence type="ECO:0000256" key="4">
    <source>
        <dbReference type="ARBA" id="ARBA00022741"/>
    </source>
</evidence>
<dbReference type="Pfam" id="PF00579">
    <property type="entry name" value="tRNA-synt_1b"/>
    <property type="match status" value="1"/>
</dbReference>
<dbReference type="InterPro" id="IPR001412">
    <property type="entry name" value="aa-tRNA-synth_I_CS"/>
</dbReference>
<protein>
    <recommendedName>
        <fullName evidence="2 9">Tryptophan--tRNA ligase</fullName>
        <ecNumber evidence="2 9">6.1.1.2</ecNumber>
    </recommendedName>
</protein>
<evidence type="ECO:0000256" key="8">
    <source>
        <dbReference type="ARBA" id="ARBA00049929"/>
    </source>
</evidence>
<dbReference type="GO" id="GO:0006436">
    <property type="term" value="P:tryptophanyl-tRNA aminoacylation"/>
    <property type="evidence" value="ECO:0007669"/>
    <property type="project" value="UniProtKB-UniRule"/>
</dbReference>